<dbReference type="PANTHER" id="PTHR12084:SF0">
    <property type="entry name" value="NUCLEAR PORE GLYCOPROTEIN P62"/>
    <property type="match status" value="1"/>
</dbReference>
<name>A0A178DC54_9EURO</name>
<feature type="compositionally biased region" description="Low complexity" evidence="10">
    <location>
        <begin position="328"/>
        <end position="341"/>
    </location>
</feature>
<comment type="caution">
    <text evidence="12">The sequence shown here is derived from an EMBL/GenBank/DDBJ whole genome shotgun (WGS) entry which is preliminary data.</text>
</comment>
<feature type="compositionally biased region" description="Low complexity" evidence="10">
    <location>
        <begin position="357"/>
        <end position="428"/>
    </location>
</feature>
<keyword evidence="4" id="KW-0509">mRNA transport</keyword>
<feature type="compositionally biased region" description="Low complexity" evidence="10">
    <location>
        <begin position="53"/>
        <end position="65"/>
    </location>
</feature>
<sequence length="696" mass="70577">MAFNFNPPSTSGGSGQSPFATSNTQASSGGGLFGSAPTSTANTGSFSFGGFNSPTTAPTTSTQQQGFLATGGAKDNKPASFNPFGQQSGGLPNSAPKNIFGSKTDSSDTTKPAFGGFGGFGTPDKSSTPATSGPSLFGSTTPATNKSFGLGTTSTTPAGPPPASSAFGASTGGAGAGPGIFGAKPTEDASKPTLSLGNPTTAAPSTSTNLFGGLSGGFSFPKPAASTSAVTPSLTAASAPEQKGFSLGQPTSNATNASAPATSQLPAAPISGTTQSLFGKPAATDASGPAAKPTFPSFGQPSATQASGAATPAPASKPLFPGFNLGGTPSSAPVTTSATTTAPATTTNLFSFGAPATATTSQPASTSAPAASPFFGKPATATATTQPATTSAPAPSAFSFPKPAAPATSQAAAATTTSAPTAGTTTAPNPFQGTIGGQTSTTGPIPPAQSRLRNKTMDEILTRWATDMSRYSKEFKDHAETIARWDQLIVDNSSKIDKLYVRARTCERQTMSVDMQLAAVENSQAELESWLSKYESDVDEMLAKDSSTPSEMGGPDQERERTYKLAEKLGERLEEMERDLGSMVDEVNAANASLSRSGKGDEPVSRTDLQYRFCGALELTRLWQITQIVKILNSHLIQLQAIDQGTLVLQEKVAGAQKAAGQLGYLTGYKSSSTTDGSNTGAAVQDFYRSYMGRRS</sequence>
<evidence type="ECO:0000256" key="10">
    <source>
        <dbReference type="SAM" id="MobiDB-lite"/>
    </source>
</evidence>
<proteinExistence type="inferred from homology"/>
<reference evidence="12 13" key="1">
    <citation type="submission" date="2016-03" db="EMBL/GenBank/DDBJ databases">
        <title>The draft genome sequence of Fonsecaea nubica causative agent of cutaneous subcutaneous infection in human host.</title>
        <authorList>
            <person name="Costa F."/>
            <person name="Sybren D.H."/>
            <person name="Raittz R.T."/>
            <person name="Weiss V.A."/>
            <person name="Leao A.C."/>
            <person name="Gomes R."/>
            <person name="De Souza E.M."/>
            <person name="Pedrosa F.O."/>
            <person name="Steffens M.B."/>
            <person name="Bombassaro A."/>
            <person name="Tadra-Sfeir M.Z."/>
            <person name="Moreno L.F."/>
            <person name="Najafzadeh M.J."/>
            <person name="Felipe M.S."/>
            <person name="Teixeira M."/>
            <person name="Sun J."/>
            <person name="Xi L."/>
            <person name="Castro M.A."/>
            <person name="Vicente V.A."/>
        </authorList>
    </citation>
    <scope>NUCLEOTIDE SEQUENCE [LARGE SCALE GENOMIC DNA]</scope>
    <source>
        <strain evidence="12 13">CBS 269.64</strain>
    </source>
</reference>
<feature type="region of interest" description="Disordered" evidence="10">
    <location>
        <begin position="357"/>
        <end position="455"/>
    </location>
</feature>
<feature type="compositionally biased region" description="Polar residues" evidence="10">
    <location>
        <begin position="124"/>
        <end position="147"/>
    </location>
</feature>
<keyword evidence="9" id="KW-0175">Coiled coil</keyword>
<dbReference type="GO" id="GO:0006606">
    <property type="term" value="P:protein import into nucleus"/>
    <property type="evidence" value="ECO:0007669"/>
    <property type="project" value="TreeGrafter"/>
</dbReference>
<comment type="subcellular location">
    <subcellularLocation>
        <location evidence="1">Nucleus</location>
        <location evidence="1">Nuclear pore complex</location>
    </subcellularLocation>
</comment>
<dbReference type="GO" id="GO:0005543">
    <property type="term" value="F:phospholipid binding"/>
    <property type="evidence" value="ECO:0007669"/>
    <property type="project" value="TreeGrafter"/>
</dbReference>
<dbReference type="RefSeq" id="XP_022503825.1">
    <property type="nucleotide sequence ID" value="XM_022640325.1"/>
</dbReference>
<evidence type="ECO:0000313" key="12">
    <source>
        <dbReference type="EMBL" id="OAL38813.1"/>
    </source>
</evidence>
<dbReference type="GeneID" id="34585443"/>
<feature type="compositionally biased region" description="Polar residues" evidence="10">
    <location>
        <begin position="36"/>
        <end position="52"/>
    </location>
</feature>
<evidence type="ECO:0000256" key="8">
    <source>
        <dbReference type="ARBA" id="ARBA00023242"/>
    </source>
</evidence>
<evidence type="ECO:0000256" key="4">
    <source>
        <dbReference type="ARBA" id="ARBA00022816"/>
    </source>
</evidence>
<dbReference type="Gene3D" id="1.20.5.170">
    <property type="match status" value="1"/>
</dbReference>
<keyword evidence="8" id="KW-0539">Nucleus</keyword>
<dbReference type="Proteomes" id="UP000185904">
    <property type="component" value="Unassembled WGS sequence"/>
</dbReference>
<evidence type="ECO:0000259" key="11">
    <source>
        <dbReference type="Pfam" id="PF05064"/>
    </source>
</evidence>
<keyword evidence="7" id="KW-0906">Nuclear pore complex</keyword>
<protein>
    <recommendedName>
        <fullName evidence="11">Nucleoporin NSP1-like C-terminal domain-containing protein</fullName>
    </recommendedName>
</protein>
<evidence type="ECO:0000256" key="5">
    <source>
        <dbReference type="ARBA" id="ARBA00022927"/>
    </source>
</evidence>
<comment type="similarity">
    <text evidence="2">Belongs to the nucleoporin NSP1/NUP62 family.</text>
</comment>
<keyword evidence="5" id="KW-0653">Protein transport</keyword>
<feature type="compositionally biased region" description="Low complexity" evidence="10">
    <location>
        <begin position="205"/>
        <end position="220"/>
    </location>
</feature>
<feature type="compositionally biased region" description="Polar residues" evidence="10">
    <location>
        <begin position="225"/>
        <end position="236"/>
    </location>
</feature>
<dbReference type="AlphaFoldDB" id="A0A178DC54"/>
<evidence type="ECO:0000256" key="6">
    <source>
        <dbReference type="ARBA" id="ARBA00023010"/>
    </source>
</evidence>
<dbReference type="GO" id="GO:0044613">
    <property type="term" value="C:nuclear pore central transport channel"/>
    <property type="evidence" value="ECO:0007669"/>
    <property type="project" value="TreeGrafter"/>
</dbReference>
<evidence type="ECO:0000256" key="3">
    <source>
        <dbReference type="ARBA" id="ARBA00022448"/>
    </source>
</evidence>
<organism evidence="12 13">
    <name type="scientific">Fonsecaea nubica</name>
    <dbReference type="NCBI Taxonomy" id="856822"/>
    <lineage>
        <taxon>Eukaryota</taxon>
        <taxon>Fungi</taxon>
        <taxon>Dikarya</taxon>
        <taxon>Ascomycota</taxon>
        <taxon>Pezizomycotina</taxon>
        <taxon>Eurotiomycetes</taxon>
        <taxon>Chaetothyriomycetidae</taxon>
        <taxon>Chaetothyriales</taxon>
        <taxon>Herpotrichiellaceae</taxon>
        <taxon>Fonsecaea</taxon>
    </lineage>
</organism>
<feature type="region of interest" description="Disordered" evidence="10">
    <location>
        <begin position="1"/>
        <end position="341"/>
    </location>
</feature>
<dbReference type="OrthoDB" id="344345at2759"/>
<feature type="compositionally biased region" description="Gly residues" evidence="10">
    <location>
        <begin position="170"/>
        <end position="180"/>
    </location>
</feature>
<dbReference type="GO" id="GO:0051028">
    <property type="term" value="P:mRNA transport"/>
    <property type="evidence" value="ECO:0007669"/>
    <property type="project" value="UniProtKB-KW"/>
</dbReference>
<evidence type="ECO:0000256" key="1">
    <source>
        <dbReference type="ARBA" id="ARBA00004567"/>
    </source>
</evidence>
<dbReference type="PANTHER" id="PTHR12084">
    <property type="entry name" value="NUCLEAR PORE GLYCOPROTEIN P62-RELATED"/>
    <property type="match status" value="1"/>
</dbReference>
<evidence type="ECO:0000256" key="2">
    <source>
        <dbReference type="ARBA" id="ARBA00005911"/>
    </source>
</evidence>
<dbReference type="GO" id="GO:0017056">
    <property type="term" value="F:structural constituent of nuclear pore"/>
    <property type="evidence" value="ECO:0007669"/>
    <property type="project" value="InterPro"/>
</dbReference>
<feature type="domain" description="Nucleoporin NSP1-like C-terminal" evidence="11">
    <location>
        <begin position="445"/>
        <end position="547"/>
    </location>
</feature>
<dbReference type="Pfam" id="PF05064">
    <property type="entry name" value="Nsp1_C"/>
    <property type="match status" value="1"/>
</dbReference>
<feature type="coiled-coil region" evidence="9">
    <location>
        <begin position="559"/>
        <end position="593"/>
    </location>
</feature>
<feature type="compositionally biased region" description="Low complexity" evidence="10">
    <location>
        <begin position="250"/>
        <end position="263"/>
    </location>
</feature>
<accession>A0A178DC54</accession>
<dbReference type="GO" id="GO:0006405">
    <property type="term" value="P:RNA export from nucleus"/>
    <property type="evidence" value="ECO:0007669"/>
    <property type="project" value="TreeGrafter"/>
</dbReference>
<evidence type="ECO:0000256" key="9">
    <source>
        <dbReference type="SAM" id="Coils"/>
    </source>
</evidence>
<keyword evidence="3" id="KW-0813">Transport</keyword>
<dbReference type="EMBL" id="LVCJ01000008">
    <property type="protein sequence ID" value="OAL38813.1"/>
    <property type="molecule type" value="Genomic_DNA"/>
</dbReference>
<dbReference type="InterPro" id="IPR007758">
    <property type="entry name" value="Nucleoporin_NSP1_C"/>
</dbReference>
<feature type="compositionally biased region" description="Polar residues" evidence="10">
    <location>
        <begin position="101"/>
        <end position="110"/>
    </location>
</feature>
<evidence type="ECO:0000313" key="13">
    <source>
        <dbReference type="Proteomes" id="UP000185904"/>
    </source>
</evidence>
<keyword evidence="13" id="KW-1185">Reference proteome</keyword>
<dbReference type="InterPro" id="IPR026010">
    <property type="entry name" value="NSP1/NUP62"/>
</dbReference>
<evidence type="ECO:0000256" key="7">
    <source>
        <dbReference type="ARBA" id="ARBA00023132"/>
    </source>
</evidence>
<feature type="compositionally biased region" description="Polar residues" evidence="10">
    <location>
        <begin position="297"/>
        <end position="308"/>
    </location>
</feature>
<keyword evidence="6" id="KW-0811">Translocation</keyword>
<gene>
    <name evidence="12" type="ORF">AYO20_02019</name>
</gene>
<feature type="compositionally biased region" description="Polar residues" evidence="10">
    <location>
        <begin position="192"/>
        <end position="204"/>
    </location>
</feature>